<dbReference type="EMBL" id="JACOPD010000001">
    <property type="protein sequence ID" value="MBC5679388.1"/>
    <property type="molecule type" value="Genomic_DNA"/>
</dbReference>
<dbReference type="SUPFAM" id="SSF51621">
    <property type="entry name" value="Phosphoenolpyruvate/pyruvate domain"/>
    <property type="match status" value="1"/>
</dbReference>
<name>A0ABR7FW19_9FIRM</name>
<evidence type="ECO:0000256" key="3">
    <source>
        <dbReference type="ARBA" id="ARBA00023239"/>
    </source>
</evidence>
<keyword evidence="2" id="KW-0479">Metal-binding</keyword>
<dbReference type="PANTHER" id="PTHR30502:SF0">
    <property type="entry name" value="PHOSPHOENOLPYRUVATE CARBOXYLASE FAMILY PROTEIN"/>
    <property type="match status" value="1"/>
</dbReference>
<comment type="caution">
    <text evidence="6">The sequence shown here is derived from an EMBL/GenBank/DDBJ whole genome shotgun (WGS) entry which is preliminary data.</text>
</comment>
<gene>
    <name evidence="6" type="ORF">H8S01_00195</name>
</gene>
<organism evidence="6 7">
    <name type="scientific">Lachnospira hominis</name>
    <name type="common">ex Liu et al. 2021</name>
    <dbReference type="NCBI Taxonomy" id="2763051"/>
    <lineage>
        <taxon>Bacteria</taxon>
        <taxon>Bacillati</taxon>
        <taxon>Bacillota</taxon>
        <taxon>Clostridia</taxon>
        <taxon>Lachnospirales</taxon>
        <taxon>Lachnospiraceae</taxon>
        <taxon>Lachnospira</taxon>
    </lineage>
</organism>
<dbReference type="SUPFAM" id="SSF51569">
    <property type="entry name" value="Aldolase"/>
    <property type="match status" value="1"/>
</dbReference>
<evidence type="ECO:0008006" key="8">
    <source>
        <dbReference type="Google" id="ProtNLM"/>
    </source>
</evidence>
<dbReference type="Pfam" id="PF00682">
    <property type="entry name" value="HMGL-like"/>
    <property type="match status" value="1"/>
</dbReference>
<dbReference type="InterPro" id="IPR050251">
    <property type="entry name" value="HpcH-HpaI_aldolase"/>
</dbReference>
<dbReference type="Proteomes" id="UP000628463">
    <property type="component" value="Unassembled WGS sequence"/>
</dbReference>
<evidence type="ECO:0000313" key="7">
    <source>
        <dbReference type="Proteomes" id="UP000628463"/>
    </source>
</evidence>
<feature type="domain" description="HpcH/HpaI aldolase/citrate lyase" evidence="5">
    <location>
        <begin position="19"/>
        <end position="241"/>
    </location>
</feature>
<comment type="similarity">
    <text evidence="1">Belongs to the HpcH/HpaI aldolase family.</text>
</comment>
<dbReference type="Gene3D" id="3.20.20.60">
    <property type="entry name" value="Phosphoenolpyruvate-binding domains"/>
    <property type="match status" value="1"/>
</dbReference>
<keyword evidence="7" id="KW-1185">Reference proteome</keyword>
<reference evidence="6 7" key="1">
    <citation type="submission" date="2020-08" db="EMBL/GenBank/DDBJ databases">
        <title>Genome public.</title>
        <authorList>
            <person name="Liu C."/>
            <person name="Sun Q."/>
        </authorList>
    </citation>
    <scope>NUCLEOTIDE SEQUENCE [LARGE SCALE GENOMIC DNA]</scope>
    <source>
        <strain evidence="6 7">NSJ-43</strain>
    </source>
</reference>
<feature type="domain" description="Pyruvate carboxyltransferase" evidence="4">
    <location>
        <begin position="404"/>
        <end position="499"/>
    </location>
</feature>
<sequence length="770" mass="88849">MNDIVLKFREKIKNNEFVYGIFTKSQDPMFVEIQGISEYDFVILDSEHGPYSVSQQQNNIRAALLRGLLPIVRVSELSENMIGKALDIGALGVQVPQIENAKQAKKAVKYARFYPYGERGVCRFVSAADYSAKDRNEYFKSSKDLLVILQLEGVQAISNLDEILEVEGIDIIFIGPYDLSQSLGVPGDIKNPKVLNAMINIVEKAKEKNIVVGTFTDDYEMVTKWKNMGVQYISYSTDSGMFYDYSRDVYNALRMCGEKEKKSLVLDSTLSNGGQVIDWKYSDKDIKFILDKLENSKIEFIEMGILNDTINPEGTKFNNIIEVNKILNNRNPEKYFVKIEYGEYQIESIKPYNGYGIKKIRICFYKNDLLKLLGDVNILIAKGYQVILEAKSIFDYSDNEYEYFIKVCNDIKPYAVFISDDFGMMSREKILYYYKMIERLLNSNIYIGFHLHNNKQLAMANAILLLENSQRNIIIDSSIYGMGSGAGLLNTELLIEYLNDNYNDEYEIIPILEIMDSVVNNVYIKKSWGYSLPNYLSANYNANPDYAKYLVEKNNLTLKEMNNIFSMIDENKKIYFDRNYIEALYEETLNNPVDNTDFYEVRKLFYHRNIVVIAPGKSSERNKKIALKIKQDGGLIISINFMYDEELVDYIFVGNIRRMSELNKKYYYKVIATSNIPVSNVYARIKYSLLLNSQEYVKDNSGLMLLKLLSLCECSGINVIGMDGYSYNSEENYYLNELELASSMEQVDNMNLGMQIMKKKFKEMGINFIK</sequence>
<dbReference type="InterPro" id="IPR005000">
    <property type="entry name" value="Aldolase/citrate-lyase_domain"/>
</dbReference>
<dbReference type="InterPro" id="IPR040442">
    <property type="entry name" value="Pyrv_kinase-like_dom_sf"/>
</dbReference>
<evidence type="ECO:0000256" key="2">
    <source>
        <dbReference type="ARBA" id="ARBA00022723"/>
    </source>
</evidence>
<evidence type="ECO:0000256" key="1">
    <source>
        <dbReference type="ARBA" id="ARBA00005568"/>
    </source>
</evidence>
<dbReference type="Gene3D" id="3.20.20.70">
    <property type="entry name" value="Aldolase class I"/>
    <property type="match status" value="1"/>
</dbReference>
<evidence type="ECO:0000259" key="5">
    <source>
        <dbReference type="Pfam" id="PF03328"/>
    </source>
</evidence>
<dbReference type="PANTHER" id="PTHR30502">
    <property type="entry name" value="2-KETO-3-DEOXY-L-RHAMNONATE ALDOLASE"/>
    <property type="match status" value="1"/>
</dbReference>
<accession>A0ABR7FW19</accession>
<proteinExistence type="inferred from homology"/>
<keyword evidence="3" id="KW-0456">Lyase</keyword>
<dbReference type="InterPro" id="IPR013785">
    <property type="entry name" value="Aldolase_TIM"/>
</dbReference>
<dbReference type="InterPro" id="IPR000891">
    <property type="entry name" value="PYR_CT"/>
</dbReference>
<dbReference type="Pfam" id="PF03328">
    <property type="entry name" value="HpcH_HpaI"/>
    <property type="match status" value="1"/>
</dbReference>
<evidence type="ECO:0000313" key="6">
    <source>
        <dbReference type="EMBL" id="MBC5679388.1"/>
    </source>
</evidence>
<evidence type="ECO:0000259" key="4">
    <source>
        <dbReference type="Pfam" id="PF00682"/>
    </source>
</evidence>
<dbReference type="RefSeq" id="WP_186835775.1">
    <property type="nucleotide sequence ID" value="NZ_JACOPD010000001.1"/>
</dbReference>
<protein>
    <recommendedName>
        <fullName evidence="8">Pyruvate carboxyltransferase domain-containing protein</fullName>
    </recommendedName>
</protein>
<dbReference type="InterPro" id="IPR015813">
    <property type="entry name" value="Pyrv/PenolPyrv_kinase-like_dom"/>
</dbReference>